<evidence type="ECO:0000313" key="6">
    <source>
        <dbReference type="EMBL" id="QDU28416.1"/>
    </source>
</evidence>
<evidence type="ECO:0000313" key="7">
    <source>
        <dbReference type="Proteomes" id="UP000315017"/>
    </source>
</evidence>
<dbReference type="EMBL" id="CP036274">
    <property type="protein sequence ID" value="QDU28416.1"/>
    <property type="molecule type" value="Genomic_DNA"/>
</dbReference>
<keyword evidence="2" id="KW-0547">Nucleotide-binding</keyword>
<feature type="domain" description="DAGKc" evidence="5">
    <location>
        <begin position="9"/>
        <end position="137"/>
    </location>
</feature>
<reference evidence="6 7" key="1">
    <citation type="submission" date="2019-02" db="EMBL/GenBank/DDBJ databases">
        <title>Deep-cultivation of Planctomycetes and their phenomic and genomic characterization uncovers novel biology.</title>
        <authorList>
            <person name="Wiegand S."/>
            <person name="Jogler M."/>
            <person name="Boedeker C."/>
            <person name="Pinto D."/>
            <person name="Vollmers J."/>
            <person name="Rivas-Marin E."/>
            <person name="Kohn T."/>
            <person name="Peeters S.H."/>
            <person name="Heuer A."/>
            <person name="Rast P."/>
            <person name="Oberbeckmann S."/>
            <person name="Bunk B."/>
            <person name="Jeske O."/>
            <person name="Meyerdierks A."/>
            <person name="Storesund J.E."/>
            <person name="Kallscheuer N."/>
            <person name="Luecker S."/>
            <person name="Lage O.M."/>
            <person name="Pohl T."/>
            <person name="Merkel B.J."/>
            <person name="Hornburger P."/>
            <person name="Mueller R.-W."/>
            <person name="Bruemmer F."/>
            <person name="Labrenz M."/>
            <person name="Spormann A.M."/>
            <person name="Op den Camp H."/>
            <person name="Overmann J."/>
            <person name="Amann R."/>
            <person name="Jetten M.S.M."/>
            <person name="Mascher T."/>
            <person name="Medema M.H."/>
            <person name="Devos D.P."/>
            <person name="Kaster A.-K."/>
            <person name="Ovreas L."/>
            <person name="Rohde M."/>
            <person name="Galperin M.Y."/>
            <person name="Jogler C."/>
        </authorList>
    </citation>
    <scope>NUCLEOTIDE SEQUENCE [LARGE SCALE GENOMIC DNA]</scope>
    <source>
        <strain evidence="6 7">ETA_A8</strain>
    </source>
</reference>
<accession>A0A517YDW1</accession>
<keyword evidence="4" id="KW-0067">ATP-binding</keyword>
<dbReference type="SUPFAM" id="SSF111331">
    <property type="entry name" value="NAD kinase/diacylglycerol kinase-like"/>
    <property type="match status" value="1"/>
</dbReference>
<dbReference type="GO" id="GO:0005524">
    <property type="term" value="F:ATP binding"/>
    <property type="evidence" value="ECO:0007669"/>
    <property type="project" value="UniProtKB-KW"/>
</dbReference>
<evidence type="ECO:0000259" key="5">
    <source>
        <dbReference type="PROSITE" id="PS50146"/>
    </source>
</evidence>
<dbReference type="GO" id="GO:0004143">
    <property type="term" value="F:ATP-dependent diacylglycerol kinase activity"/>
    <property type="evidence" value="ECO:0007669"/>
    <property type="project" value="UniProtKB-EC"/>
</dbReference>
<dbReference type="PANTHER" id="PTHR12358">
    <property type="entry name" value="SPHINGOSINE KINASE"/>
    <property type="match status" value="1"/>
</dbReference>
<dbReference type="AlphaFoldDB" id="A0A517YDW1"/>
<dbReference type="InterPro" id="IPR001206">
    <property type="entry name" value="Diacylglycerol_kinase_cat_dom"/>
</dbReference>
<dbReference type="InterPro" id="IPR045540">
    <property type="entry name" value="YegS/DAGK_C"/>
</dbReference>
<dbReference type="PANTHER" id="PTHR12358:SF106">
    <property type="entry name" value="LIPID KINASE YEGS"/>
    <property type="match status" value="1"/>
</dbReference>
<dbReference type="Pfam" id="PF00781">
    <property type="entry name" value="DAGK_cat"/>
    <property type="match status" value="1"/>
</dbReference>
<dbReference type="InterPro" id="IPR050187">
    <property type="entry name" value="Lipid_Phosphate_FormReg"/>
</dbReference>
<dbReference type="GO" id="GO:0005886">
    <property type="term" value="C:plasma membrane"/>
    <property type="evidence" value="ECO:0007669"/>
    <property type="project" value="TreeGrafter"/>
</dbReference>
<evidence type="ECO:0000256" key="4">
    <source>
        <dbReference type="ARBA" id="ARBA00022840"/>
    </source>
</evidence>
<name>A0A517YDW1_9BACT</name>
<dbReference type="InterPro" id="IPR017438">
    <property type="entry name" value="ATP-NAD_kinase_N"/>
</dbReference>
<dbReference type="Pfam" id="PF19279">
    <property type="entry name" value="YegS_C"/>
    <property type="match status" value="1"/>
</dbReference>
<organism evidence="6 7">
    <name type="scientific">Anatilimnocola aggregata</name>
    <dbReference type="NCBI Taxonomy" id="2528021"/>
    <lineage>
        <taxon>Bacteria</taxon>
        <taxon>Pseudomonadati</taxon>
        <taxon>Planctomycetota</taxon>
        <taxon>Planctomycetia</taxon>
        <taxon>Pirellulales</taxon>
        <taxon>Pirellulaceae</taxon>
        <taxon>Anatilimnocola</taxon>
    </lineage>
</organism>
<dbReference type="PROSITE" id="PS50146">
    <property type="entry name" value="DAGK"/>
    <property type="match status" value="1"/>
</dbReference>
<evidence type="ECO:0000256" key="3">
    <source>
        <dbReference type="ARBA" id="ARBA00022777"/>
    </source>
</evidence>
<dbReference type="InterPro" id="IPR016064">
    <property type="entry name" value="NAD/diacylglycerol_kinase_sf"/>
</dbReference>
<evidence type="ECO:0000256" key="1">
    <source>
        <dbReference type="ARBA" id="ARBA00022679"/>
    </source>
</evidence>
<dbReference type="KEGG" id="aagg:ETAA8_35160"/>
<proteinExistence type="predicted"/>
<keyword evidence="1 6" id="KW-0808">Transferase</keyword>
<dbReference type="OrthoDB" id="9815110at2"/>
<dbReference type="EC" id="2.7.1.107" evidence="6"/>
<keyword evidence="7" id="KW-1185">Reference proteome</keyword>
<dbReference type="Gene3D" id="2.60.200.40">
    <property type="match status" value="1"/>
</dbReference>
<protein>
    <submittedName>
        <fullName evidence="6">Diacylglycerol kinase</fullName>
        <ecNumber evidence="6">2.7.1.107</ecNumber>
    </submittedName>
</protein>
<keyword evidence="3 6" id="KW-0418">Kinase</keyword>
<dbReference type="Gene3D" id="3.40.50.10330">
    <property type="entry name" value="Probable inorganic polyphosphate/atp-NAD kinase, domain 1"/>
    <property type="match status" value="1"/>
</dbReference>
<evidence type="ECO:0000256" key="2">
    <source>
        <dbReference type="ARBA" id="ARBA00022741"/>
    </source>
</evidence>
<dbReference type="Proteomes" id="UP000315017">
    <property type="component" value="Chromosome"/>
</dbReference>
<sequence length="324" mass="35593">MSVIQQIAATRRHVLFSVNPRAGARFRGELVDQLHDELAKFDLTTEAFTDIQLLRTRAAELLETEQLRAVVAAGGDGTIALLANHTPPGAPLAILPLGTENLLAKYLELSSDAAVLAQIISDGYTQQFDMGEANGQLFSLMAGCGFDAEVVRRLHSDRRGNIHHWSYIKPILDSIRNYEYPELRVRYAPAEQAGDELTEELSARWAFVVNIPRYAGGLNLAPGAEGDDGLLDVCTFREGSLWNGLVYLGGVLLGQHESMQDYSHIRTRRLVITAEPEAPFQLDGDPGGMLPLDICIRPKRLTVLVSHYRAVTQQPQAVESPAAK</sequence>
<gene>
    <name evidence="6" type="primary">dagK</name>
    <name evidence="6" type="ORF">ETAA8_35160</name>
</gene>